<accession>A0ABT0KQT7</accession>
<comment type="caution">
    <text evidence="2">The sequence shown here is derived from an EMBL/GenBank/DDBJ whole genome shotgun (WGS) entry which is preliminary data.</text>
</comment>
<organism evidence="2 3">
    <name type="scientific">Shewanella electrodiphila</name>
    <dbReference type="NCBI Taxonomy" id="934143"/>
    <lineage>
        <taxon>Bacteria</taxon>
        <taxon>Pseudomonadati</taxon>
        <taxon>Pseudomonadota</taxon>
        <taxon>Gammaproteobacteria</taxon>
        <taxon>Alteromonadales</taxon>
        <taxon>Shewanellaceae</taxon>
        <taxon>Shewanella</taxon>
    </lineage>
</organism>
<sequence>MQINTSSLNISSSTNQFDISAADKPKGPPPPPPGSTPPGLEPAVATLSEDEQTQVSDMLSSLTKEQQVELKNALDELKPLTEDLSAKDIGSVFLETLVQISSQSDQQESVGIDTYA</sequence>
<evidence type="ECO:0000313" key="2">
    <source>
        <dbReference type="EMBL" id="MCL1045740.1"/>
    </source>
</evidence>
<proteinExistence type="predicted"/>
<evidence type="ECO:0000313" key="3">
    <source>
        <dbReference type="Proteomes" id="UP001202134"/>
    </source>
</evidence>
<reference evidence="2 3" key="1">
    <citation type="submission" date="2022-01" db="EMBL/GenBank/DDBJ databases">
        <title>Whole genome-based taxonomy of the Shewanellaceae.</title>
        <authorList>
            <person name="Martin-Rodriguez A.J."/>
        </authorList>
    </citation>
    <scope>NUCLEOTIDE SEQUENCE [LARGE SCALE GENOMIC DNA]</scope>
    <source>
        <strain evidence="2 3">DSM 24955</strain>
    </source>
</reference>
<protein>
    <submittedName>
        <fullName evidence="2">Uncharacterized protein</fullName>
    </submittedName>
</protein>
<keyword evidence="3" id="KW-1185">Reference proteome</keyword>
<name>A0ABT0KQT7_9GAMM</name>
<feature type="region of interest" description="Disordered" evidence="1">
    <location>
        <begin position="1"/>
        <end position="43"/>
    </location>
</feature>
<dbReference type="RefSeq" id="WP_248955667.1">
    <property type="nucleotide sequence ID" value="NZ_JAKIKU010000005.1"/>
</dbReference>
<dbReference type="EMBL" id="JAKIKU010000005">
    <property type="protein sequence ID" value="MCL1045740.1"/>
    <property type="molecule type" value="Genomic_DNA"/>
</dbReference>
<dbReference type="Proteomes" id="UP001202134">
    <property type="component" value="Unassembled WGS sequence"/>
</dbReference>
<feature type="compositionally biased region" description="Low complexity" evidence="1">
    <location>
        <begin position="1"/>
        <end position="15"/>
    </location>
</feature>
<gene>
    <name evidence="2" type="ORF">L2737_10435</name>
</gene>
<evidence type="ECO:0000256" key="1">
    <source>
        <dbReference type="SAM" id="MobiDB-lite"/>
    </source>
</evidence>
<feature type="compositionally biased region" description="Pro residues" evidence="1">
    <location>
        <begin position="27"/>
        <end position="40"/>
    </location>
</feature>